<dbReference type="InterPro" id="IPR000524">
    <property type="entry name" value="Tscrpt_reg_HTH_GntR"/>
</dbReference>
<dbReference type="Proteomes" id="UP001597326">
    <property type="component" value="Unassembled WGS sequence"/>
</dbReference>
<dbReference type="PROSITE" id="PS50949">
    <property type="entry name" value="HTH_GNTR"/>
    <property type="match status" value="1"/>
</dbReference>
<evidence type="ECO:0000259" key="4">
    <source>
        <dbReference type="PROSITE" id="PS50949"/>
    </source>
</evidence>
<dbReference type="InterPro" id="IPR008920">
    <property type="entry name" value="TF_FadR/GntR_C"/>
</dbReference>
<dbReference type="PANTHER" id="PTHR43537">
    <property type="entry name" value="TRANSCRIPTIONAL REGULATOR, GNTR FAMILY"/>
    <property type="match status" value="1"/>
</dbReference>
<evidence type="ECO:0000256" key="1">
    <source>
        <dbReference type="ARBA" id="ARBA00023015"/>
    </source>
</evidence>
<dbReference type="InterPro" id="IPR011711">
    <property type="entry name" value="GntR_C"/>
</dbReference>
<keyword evidence="2" id="KW-0238">DNA-binding</keyword>
<dbReference type="PANTHER" id="PTHR43537:SF45">
    <property type="entry name" value="GNTR FAMILY REGULATORY PROTEIN"/>
    <property type="match status" value="1"/>
</dbReference>
<dbReference type="InterPro" id="IPR036388">
    <property type="entry name" value="WH-like_DNA-bd_sf"/>
</dbReference>
<keyword evidence="1" id="KW-0805">Transcription regulation</keyword>
<protein>
    <submittedName>
        <fullName evidence="5">GntR family transcriptional regulator</fullName>
    </submittedName>
</protein>
<evidence type="ECO:0000256" key="3">
    <source>
        <dbReference type="ARBA" id="ARBA00023163"/>
    </source>
</evidence>
<comment type="caution">
    <text evidence="5">The sequence shown here is derived from an EMBL/GenBank/DDBJ whole genome shotgun (WGS) entry which is preliminary data.</text>
</comment>
<keyword evidence="6" id="KW-1185">Reference proteome</keyword>
<dbReference type="EMBL" id="JBHUFZ010000022">
    <property type="protein sequence ID" value="MFD1890554.1"/>
    <property type="molecule type" value="Genomic_DNA"/>
</dbReference>
<evidence type="ECO:0000313" key="6">
    <source>
        <dbReference type="Proteomes" id="UP001597326"/>
    </source>
</evidence>
<dbReference type="InterPro" id="IPR036390">
    <property type="entry name" value="WH_DNA-bd_sf"/>
</dbReference>
<dbReference type="PRINTS" id="PR00035">
    <property type="entry name" value="HTHGNTR"/>
</dbReference>
<dbReference type="SUPFAM" id="SSF46785">
    <property type="entry name" value="Winged helix' DNA-binding domain"/>
    <property type="match status" value="1"/>
</dbReference>
<dbReference type="Pfam" id="PF00392">
    <property type="entry name" value="GntR"/>
    <property type="match status" value="1"/>
</dbReference>
<dbReference type="RefSeq" id="WP_343873695.1">
    <property type="nucleotide sequence ID" value="NZ_BAAAIX010000019.1"/>
</dbReference>
<dbReference type="Gene3D" id="1.10.10.10">
    <property type="entry name" value="Winged helix-like DNA-binding domain superfamily/Winged helix DNA-binding domain"/>
    <property type="match status" value="1"/>
</dbReference>
<evidence type="ECO:0000256" key="2">
    <source>
        <dbReference type="ARBA" id="ARBA00023125"/>
    </source>
</evidence>
<feature type="domain" description="HTH gntR-type" evidence="4">
    <location>
        <begin position="11"/>
        <end position="78"/>
    </location>
</feature>
<dbReference type="SMART" id="SM00895">
    <property type="entry name" value="FCD"/>
    <property type="match status" value="1"/>
</dbReference>
<gene>
    <name evidence="5" type="ORF">ACFSCS_10240</name>
</gene>
<accession>A0ABW4RXV5</accession>
<name>A0ABW4RXV5_9ACTN</name>
<reference evidence="6" key="1">
    <citation type="journal article" date="2019" name="Int. J. Syst. Evol. Microbiol.">
        <title>The Global Catalogue of Microorganisms (GCM) 10K type strain sequencing project: providing services to taxonomists for standard genome sequencing and annotation.</title>
        <authorList>
            <consortium name="The Broad Institute Genomics Platform"/>
            <consortium name="The Broad Institute Genome Sequencing Center for Infectious Disease"/>
            <person name="Wu L."/>
            <person name="Ma J."/>
        </authorList>
    </citation>
    <scope>NUCLEOTIDE SEQUENCE [LARGE SCALE GENOMIC DNA]</scope>
    <source>
        <strain evidence="6">CAIM 431</strain>
    </source>
</reference>
<dbReference type="Pfam" id="PF07729">
    <property type="entry name" value="FCD"/>
    <property type="match status" value="1"/>
</dbReference>
<evidence type="ECO:0000313" key="5">
    <source>
        <dbReference type="EMBL" id="MFD1890554.1"/>
    </source>
</evidence>
<keyword evidence="3" id="KW-0804">Transcription</keyword>
<proteinExistence type="predicted"/>
<dbReference type="SUPFAM" id="SSF48008">
    <property type="entry name" value="GntR ligand-binding domain-like"/>
    <property type="match status" value="1"/>
</dbReference>
<dbReference type="CDD" id="cd07377">
    <property type="entry name" value="WHTH_GntR"/>
    <property type="match status" value="1"/>
</dbReference>
<dbReference type="Gene3D" id="1.20.120.530">
    <property type="entry name" value="GntR ligand-binding domain-like"/>
    <property type="match status" value="1"/>
</dbReference>
<sequence>MTPPIAAVNRLTLREQVLKALRTAITSGEIPAGADLVETELADSYQVSRGTVREALRTLQQAGLVEGDARGRLRVHQPSPQEVRELFMVRAALETLAVREIAAAPDRDERLARLREVLPPEQAKNFLTALDLDLAFHERLCELSGNATLLELWRGLESRMRIVLCTGAEGEPLPLMSGTHHLPFLDSIGDPNAHEPHLVVFGHMQQAAGHWADEVVADD</sequence>
<organism evidence="5 6">
    <name type="scientific">Luteococcus peritonei</name>
    <dbReference type="NCBI Taxonomy" id="88874"/>
    <lineage>
        <taxon>Bacteria</taxon>
        <taxon>Bacillati</taxon>
        <taxon>Actinomycetota</taxon>
        <taxon>Actinomycetes</taxon>
        <taxon>Propionibacteriales</taxon>
        <taxon>Propionibacteriaceae</taxon>
        <taxon>Luteococcus</taxon>
    </lineage>
</organism>
<dbReference type="SMART" id="SM00345">
    <property type="entry name" value="HTH_GNTR"/>
    <property type="match status" value="1"/>
</dbReference>